<dbReference type="InterPro" id="IPR030960">
    <property type="entry name" value="DHQS/DOIS_N"/>
</dbReference>
<dbReference type="AlphaFoldDB" id="A0A1V6N2Q8"/>
<comment type="caution">
    <text evidence="8">The sequence shown here is derived from an EMBL/GenBank/DDBJ whole genome shotgun (WGS) entry which is preliminary data.</text>
</comment>
<dbReference type="Pfam" id="PF01959">
    <property type="entry name" value="DHQS"/>
    <property type="match status" value="1"/>
</dbReference>
<gene>
    <name evidence="8" type="primary">aroB</name>
    <name evidence="5" type="synonym">aroB'</name>
    <name evidence="8" type="ORF">MBBAR_6c00690</name>
</gene>
<evidence type="ECO:0000259" key="6">
    <source>
        <dbReference type="Pfam" id="PF01959"/>
    </source>
</evidence>
<keyword evidence="3 5" id="KW-0520">NAD</keyword>
<evidence type="ECO:0000256" key="1">
    <source>
        <dbReference type="ARBA" id="ARBA00022605"/>
    </source>
</evidence>
<feature type="domain" description="3-dehydroquinate synthase C-terminal" evidence="7">
    <location>
        <begin position="204"/>
        <end position="378"/>
    </location>
</feature>
<evidence type="ECO:0000259" key="7">
    <source>
        <dbReference type="Pfam" id="PF26558"/>
    </source>
</evidence>
<evidence type="ECO:0000256" key="2">
    <source>
        <dbReference type="ARBA" id="ARBA00023002"/>
    </source>
</evidence>
<dbReference type="RefSeq" id="WP_080460018.1">
    <property type="nucleotide sequence ID" value="NZ_JXMW01000006.1"/>
</dbReference>
<proteinExistence type="inferred from homology"/>
<dbReference type="EMBL" id="JXMW01000006">
    <property type="protein sequence ID" value="OQD58959.1"/>
    <property type="molecule type" value="Genomic_DNA"/>
</dbReference>
<dbReference type="PIRSF" id="PIRSF006655">
    <property type="entry name" value="DHQ_synth"/>
    <property type="match status" value="1"/>
</dbReference>
<dbReference type="NCBIfam" id="NF002626">
    <property type="entry name" value="PRK02290.1-4"/>
    <property type="match status" value="1"/>
</dbReference>
<comment type="function">
    <text evidence="5">Catalyzes the oxidative deamination and cyclization of 2-amino-3,7-dideoxy-D-threo-hept-6-ulosonic acid (ADH) to yield 3-dehydroquinate (DHQ), which is fed into the canonical shikimic pathway of aromatic amino acid biosynthesis.</text>
</comment>
<dbReference type="GO" id="GO:0102042">
    <property type="term" value="F:dehydroquinate synthase activity"/>
    <property type="evidence" value="ECO:0007669"/>
    <property type="project" value="UniProtKB-EC"/>
</dbReference>
<comment type="catalytic activity">
    <reaction evidence="5">
        <text>2-amino-2,3,7-trideoxy-D-lyxo-hept-6-ulosonate + NAD(+) + H2O = 3-dehydroquinate + NH4(+) + NADH + H(+)</text>
        <dbReference type="Rhea" id="RHEA:25956"/>
        <dbReference type="ChEBI" id="CHEBI:15377"/>
        <dbReference type="ChEBI" id="CHEBI:15378"/>
        <dbReference type="ChEBI" id="CHEBI:28938"/>
        <dbReference type="ChEBI" id="CHEBI:32364"/>
        <dbReference type="ChEBI" id="CHEBI:57540"/>
        <dbReference type="ChEBI" id="CHEBI:57945"/>
        <dbReference type="ChEBI" id="CHEBI:58859"/>
        <dbReference type="EC" id="1.4.1.24"/>
    </reaction>
</comment>
<evidence type="ECO:0000256" key="4">
    <source>
        <dbReference type="ARBA" id="ARBA00023141"/>
    </source>
</evidence>
<evidence type="ECO:0000256" key="3">
    <source>
        <dbReference type="ARBA" id="ARBA00023027"/>
    </source>
</evidence>
<evidence type="ECO:0000313" key="9">
    <source>
        <dbReference type="Proteomes" id="UP000191661"/>
    </source>
</evidence>
<dbReference type="InterPro" id="IPR002812">
    <property type="entry name" value="DHQS"/>
</dbReference>
<dbReference type="OrthoDB" id="10265at2157"/>
<keyword evidence="9" id="KW-1185">Reference proteome</keyword>
<evidence type="ECO:0000313" key="8">
    <source>
        <dbReference type="EMBL" id="OQD58959.1"/>
    </source>
</evidence>
<accession>A0A1V6N2Q8</accession>
<dbReference type="PANTHER" id="PTHR33563:SF1">
    <property type="entry name" value="3-DEHYDROQUINATE SYNTHASE"/>
    <property type="match status" value="1"/>
</dbReference>
<sequence>MKNKFAWIMTPDIEWEEKKELITTGLESRIDHVLDLKDINNIKKLGNIEVISEDENADISIVGINGEGDGTLQLDNDADLNDSNDLKVAKSYKDKGKKVVAYVEINSKKHEELARVLGKVVDYLILVGKDWTIIPLENIIADLQSVEVKLIAAVNSPEEARLAIETLEVGTDGIIFKPKSFKQIKEIAKIIEDASTEKYELKEATVTDIKPVGSGDRVCIDTTSMLIPGEGMLIGSYSKAMFLVHSESLESEYVASRPFRVNAGPVQAYVMVPGNKTKYLSELETGDEVLAVDKDGNSRTVIVGRSKIEKRPLILLEADFDGIKIKSLLQNAETIRLVNDKNEAISVSDIQVGDKLKVFIDQGARHFGMSIEENIIEK</sequence>
<keyword evidence="2 5" id="KW-0560">Oxidoreductase</keyword>
<evidence type="ECO:0000256" key="5">
    <source>
        <dbReference type="HAMAP-Rule" id="MF_01244"/>
    </source>
</evidence>
<dbReference type="GO" id="GO:0003856">
    <property type="term" value="F:3-dehydroquinate synthase activity"/>
    <property type="evidence" value="ECO:0007669"/>
    <property type="project" value="InterPro"/>
</dbReference>
<feature type="domain" description="3-dehydroquinate synthase N-terminal" evidence="6">
    <location>
        <begin position="3"/>
        <end position="190"/>
    </location>
</feature>
<dbReference type="Proteomes" id="UP000191661">
    <property type="component" value="Unassembled WGS sequence"/>
</dbReference>
<dbReference type="GO" id="GO:0008652">
    <property type="term" value="P:amino acid biosynthetic process"/>
    <property type="evidence" value="ECO:0007669"/>
    <property type="project" value="UniProtKB-KW"/>
</dbReference>
<reference evidence="8 9" key="1">
    <citation type="submission" date="2014-12" db="EMBL/GenBank/DDBJ databases">
        <title>Genome sequence of Methanobrevibacter arboriphilicus DH1, DSM1125.</title>
        <authorList>
            <person name="Poehlein A."/>
            <person name="Thauer R.K."/>
            <person name="Seedorf H."/>
            <person name="Daniel R."/>
        </authorList>
    </citation>
    <scope>NUCLEOTIDE SEQUENCE [LARGE SCALE GENOMIC DNA]</scope>
    <source>
        <strain evidence="8 9">DH1</strain>
    </source>
</reference>
<dbReference type="EC" id="1.4.1.24" evidence="5"/>
<dbReference type="GO" id="GO:0009073">
    <property type="term" value="P:aromatic amino acid family biosynthetic process"/>
    <property type="evidence" value="ECO:0007669"/>
    <property type="project" value="UniProtKB-UniRule"/>
</dbReference>
<comment type="similarity">
    <text evidence="5">Belongs to the archaeal-type DHQ synthase family.</text>
</comment>
<keyword evidence="4 5" id="KW-0057">Aromatic amino acid biosynthesis</keyword>
<keyword evidence="1 5" id="KW-0028">Amino-acid biosynthesis</keyword>
<organism evidence="8 9">
    <name type="scientific">Methanobrevibacter arboriphilus JCM 13429 = DSM 1125</name>
    <dbReference type="NCBI Taxonomy" id="1300164"/>
    <lineage>
        <taxon>Archaea</taxon>
        <taxon>Methanobacteriati</taxon>
        <taxon>Methanobacteriota</taxon>
        <taxon>Methanomada group</taxon>
        <taxon>Methanobacteria</taxon>
        <taxon>Methanobacteriales</taxon>
        <taxon>Methanobacteriaceae</taxon>
        <taxon>Methanobrevibacter</taxon>
    </lineage>
</organism>
<protein>
    <recommendedName>
        <fullName evidence="5">3-dehydroquinate synthase</fullName>
        <shortName evidence="5">DHQ synthase</shortName>
        <ecNumber evidence="5">1.4.1.24</ecNumber>
    </recommendedName>
    <alternativeName>
        <fullName evidence="5">3-dehydroquinate synthase II</fullName>
    </alternativeName>
</protein>
<dbReference type="InterPro" id="IPR056179">
    <property type="entry name" value="DHQS_C"/>
</dbReference>
<dbReference type="HAMAP" id="MF_01244">
    <property type="entry name" value="Arch_DHQ_synthase"/>
    <property type="match status" value="1"/>
</dbReference>
<dbReference type="PANTHER" id="PTHR33563">
    <property type="match status" value="1"/>
</dbReference>
<name>A0A1V6N2Q8_METAZ</name>
<dbReference type="GO" id="GO:0051287">
    <property type="term" value="F:NAD binding"/>
    <property type="evidence" value="ECO:0007669"/>
    <property type="project" value="UniProtKB-UniRule"/>
</dbReference>
<dbReference type="Pfam" id="PF26558">
    <property type="entry name" value="DHQS_2nd"/>
    <property type="match status" value="1"/>
</dbReference>